<dbReference type="PROSITE" id="PS51684">
    <property type="entry name" value="SAM_MT_TRM5_TYW2"/>
    <property type="match status" value="1"/>
</dbReference>
<dbReference type="PANTHER" id="PTHR23245:SF36">
    <property type="entry name" value="TRNA (GUANINE(37)-N1)-METHYLTRANSFERASE"/>
    <property type="match status" value="1"/>
</dbReference>
<feature type="compositionally biased region" description="Basic and acidic residues" evidence="6">
    <location>
        <begin position="130"/>
        <end position="144"/>
    </location>
</feature>
<dbReference type="AlphaFoldDB" id="A0AA96VBQ7"/>
<protein>
    <recommendedName>
        <fullName evidence="7">SAM-dependent methyltransferase TRM5/TYW2-type domain-containing protein</fullName>
    </recommendedName>
</protein>
<accession>A0AA96VBQ7</accession>
<evidence type="ECO:0000313" key="8">
    <source>
        <dbReference type="EMBL" id="WNY29415.1"/>
    </source>
</evidence>
<dbReference type="Pfam" id="PF18093">
    <property type="entry name" value="Trm5_N"/>
    <property type="match status" value="1"/>
</dbReference>
<evidence type="ECO:0000256" key="2">
    <source>
        <dbReference type="ARBA" id="ARBA00022603"/>
    </source>
</evidence>
<dbReference type="GO" id="GO:0005737">
    <property type="term" value="C:cytoplasm"/>
    <property type="evidence" value="ECO:0007669"/>
    <property type="project" value="TreeGrafter"/>
</dbReference>
<dbReference type="KEGG" id="mees:MmiEs2_16440"/>
<keyword evidence="2" id="KW-0489">Methyltransferase</keyword>
<evidence type="ECO:0000256" key="5">
    <source>
        <dbReference type="ARBA" id="ARBA00022694"/>
    </source>
</evidence>
<dbReference type="Pfam" id="PF02475">
    <property type="entry name" value="TRM5-TYW2_MTfase"/>
    <property type="match status" value="1"/>
</dbReference>
<dbReference type="InterPro" id="IPR030382">
    <property type="entry name" value="MeTrfase_TRM5/TYW2"/>
</dbReference>
<dbReference type="GO" id="GO:0002939">
    <property type="term" value="P:tRNA N1-guanine methylation"/>
    <property type="evidence" value="ECO:0007669"/>
    <property type="project" value="TreeGrafter"/>
</dbReference>
<dbReference type="InterPro" id="IPR056744">
    <property type="entry name" value="TRM5/TYW2-like_N"/>
</dbReference>
<dbReference type="SUPFAM" id="SSF53335">
    <property type="entry name" value="S-adenosyl-L-methionine-dependent methyltransferases"/>
    <property type="match status" value="1"/>
</dbReference>
<keyword evidence="5" id="KW-0819">tRNA processing</keyword>
<organism evidence="8 9">
    <name type="scientific">Methanimicrococcus stummii</name>
    <dbReference type="NCBI Taxonomy" id="3028294"/>
    <lineage>
        <taxon>Archaea</taxon>
        <taxon>Methanobacteriati</taxon>
        <taxon>Methanobacteriota</taxon>
        <taxon>Stenosarchaea group</taxon>
        <taxon>Methanomicrobia</taxon>
        <taxon>Methanosarcinales</taxon>
        <taxon>Methanosarcinaceae</taxon>
        <taxon>Methanimicrococcus</taxon>
    </lineage>
</organism>
<evidence type="ECO:0000259" key="7">
    <source>
        <dbReference type="PROSITE" id="PS51684"/>
    </source>
</evidence>
<evidence type="ECO:0000256" key="1">
    <source>
        <dbReference type="ARBA" id="ARBA00022490"/>
    </source>
</evidence>
<feature type="region of interest" description="Disordered" evidence="6">
    <location>
        <begin position="130"/>
        <end position="164"/>
    </location>
</feature>
<dbReference type="InterPro" id="IPR056743">
    <property type="entry name" value="TRM5-TYW2-like_MTfase"/>
</dbReference>
<reference evidence="8 9" key="1">
    <citation type="submission" date="2023-07" db="EMBL/GenBank/DDBJ databases">
        <title>Closed genome sequence of Methanimicrococcus sp. Es2.</title>
        <authorList>
            <person name="Protasov E."/>
            <person name="Platt K."/>
            <person name="Reeh H."/>
            <person name="Poehlein A."/>
            <person name="Daniel R."/>
            <person name="Brune A."/>
        </authorList>
    </citation>
    <scope>NUCLEOTIDE SEQUENCE [LARGE SCALE GENOMIC DNA]</scope>
    <source>
        <strain evidence="8 9">Es2</strain>
    </source>
</reference>
<dbReference type="Gene3D" id="3.30.70.2580">
    <property type="match status" value="1"/>
</dbReference>
<evidence type="ECO:0000256" key="4">
    <source>
        <dbReference type="ARBA" id="ARBA00022691"/>
    </source>
</evidence>
<dbReference type="Gene3D" id="3.40.50.150">
    <property type="entry name" value="Vaccinia Virus protein VP39"/>
    <property type="match status" value="1"/>
</dbReference>
<feature type="compositionally biased region" description="Low complexity" evidence="6">
    <location>
        <begin position="148"/>
        <end position="163"/>
    </location>
</feature>
<sequence>MQSVSSEGGMSAVRYAFRVHKEDGEPVRRILDEFDIIDYSCKLFADDVYLYLPLLRYPEKEERLAIRDRLMPFILQLPHSKEKLEYHGWYVKDLTFNVHTKVPTVSEILGFSVAYEIIGDIAVLDDKLDDGKTENRETDNRETENSEIENVGTENNETENSGIEVDKNESTANASEIAAAILKAHSAVKTVLLSKGPISGEFRTRDLEFIAGVSKTATVHKEYGCKYKVDLGRAYFTPRLSTERRRIADQIRDGDVVIDMFAGVGPYSILISKSAKPAQIIANDKNDAAVELLKENIALNKIENITALNEDALFLSQEYASAGDHIIMNLPHNAYDFLDTAVTICKNGGVIHYYAMTSDDDLFDGSIELIRIAAEKQGRNIEVLEKRNVRSYAPHQYNICLDVRIL</sequence>
<dbReference type="EMBL" id="CP131062">
    <property type="protein sequence ID" value="WNY29415.1"/>
    <property type="molecule type" value="Genomic_DNA"/>
</dbReference>
<feature type="domain" description="SAM-dependent methyltransferase TRM5/TYW2-type" evidence="7">
    <location>
        <begin position="156"/>
        <end position="406"/>
    </location>
</feature>
<evidence type="ECO:0000313" key="9">
    <source>
        <dbReference type="Proteomes" id="UP001302662"/>
    </source>
</evidence>
<dbReference type="GO" id="GO:0008175">
    <property type="term" value="F:tRNA methyltransferase activity"/>
    <property type="evidence" value="ECO:0007669"/>
    <property type="project" value="TreeGrafter"/>
</dbReference>
<dbReference type="Gene3D" id="3.30.300.110">
    <property type="entry name" value="Met-10+ protein-like domains"/>
    <property type="match status" value="1"/>
</dbReference>
<keyword evidence="9" id="KW-1185">Reference proteome</keyword>
<evidence type="ECO:0000256" key="6">
    <source>
        <dbReference type="SAM" id="MobiDB-lite"/>
    </source>
</evidence>
<dbReference type="FunFam" id="3.40.50.150:FF:000131">
    <property type="entry name" value="tRNA wybutosine-synthesizing protein 2/3/4"/>
    <property type="match status" value="1"/>
</dbReference>
<dbReference type="InterPro" id="IPR029063">
    <property type="entry name" value="SAM-dependent_MTases_sf"/>
</dbReference>
<proteinExistence type="predicted"/>
<gene>
    <name evidence="8" type="ORF">MmiEs2_16440</name>
</gene>
<keyword evidence="3" id="KW-0808">Transferase</keyword>
<dbReference type="InterPro" id="IPR040601">
    <property type="entry name" value="Trm5a/b_N"/>
</dbReference>
<keyword evidence="1" id="KW-0963">Cytoplasm</keyword>
<name>A0AA96VBQ7_9EURY</name>
<dbReference type="PANTHER" id="PTHR23245">
    <property type="entry name" value="TRNA METHYLTRANSFERASE"/>
    <property type="match status" value="1"/>
</dbReference>
<dbReference type="Pfam" id="PF25133">
    <property type="entry name" value="TYW2_N_2"/>
    <property type="match status" value="1"/>
</dbReference>
<dbReference type="CDD" id="cd02440">
    <property type="entry name" value="AdoMet_MTases"/>
    <property type="match status" value="1"/>
</dbReference>
<evidence type="ECO:0000256" key="3">
    <source>
        <dbReference type="ARBA" id="ARBA00022679"/>
    </source>
</evidence>
<dbReference type="Proteomes" id="UP001302662">
    <property type="component" value="Chromosome"/>
</dbReference>
<keyword evidence="4" id="KW-0949">S-adenosyl-L-methionine</keyword>